<protein>
    <submittedName>
        <fullName evidence="2">Transcription factor with AP2 domain(S)</fullName>
    </submittedName>
</protein>
<accession>A0A9W5WUD2</accession>
<keyword evidence="3" id="KW-1185">Reference proteome</keyword>
<dbReference type="Proteomes" id="UP001057455">
    <property type="component" value="Unassembled WGS sequence"/>
</dbReference>
<proteinExistence type="predicted"/>
<evidence type="ECO:0000256" key="1">
    <source>
        <dbReference type="SAM" id="MobiDB-lite"/>
    </source>
</evidence>
<sequence length="248" mass="28125">MLSRPFLGGPIVYRRLYRQFATAAGTGCCPNIKSSGLDNQTVSSSTLDQDTRSSPVAKDIPSTLDNNYTPAPSTDDHTPSSRPKLIHHVFRWGVGNAFRAQAKNRYRPTHAERNTAVSLREDYFHCDAKFERCKVTYDKLNEQWEVLWTEFGKINGKPFPVKKFGIEASKAESLKFAQELDNRLGNSTDSIEEPEEQGITFDHTLHCWVALGRVGRRTVARAYSADFHGYEIARKRAIDFRNTSHKNI</sequence>
<dbReference type="Gene3D" id="1.20.5.2050">
    <property type="match status" value="2"/>
</dbReference>
<dbReference type="OrthoDB" id="361126at2759"/>
<gene>
    <name evidence="2" type="ORF">BaOVIS_005010</name>
</gene>
<comment type="caution">
    <text evidence="2">The sequence shown here is derived from an EMBL/GenBank/DDBJ whole genome shotgun (WGS) entry which is preliminary data.</text>
</comment>
<evidence type="ECO:0000313" key="2">
    <source>
        <dbReference type="EMBL" id="GFE53097.1"/>
    </source>
</evidence>
<reference evidence="2" key="1">
    <citation type="submission" date="2019-12" db="EMBL/GenBank/DDBJ databases">
        <title>Genome sequence of Babesia ovis.</title>
        <authorList>
            <person name="Yamagishi J."/>
            <person name="Sevinc F."/>
            <person name="Xuan X."/>
        </authorList>
    </citation>
    <scope>NUCLEOTIDE SEQUENCE</scope>
    <source>
        <strain evidence="2">Selcuk</strain>
    </source>
</reference>
<feature type="compositionally biased region" description="Polar residues" evidence="1">
    <location>
        <begin position="63"/>
        <end position="72"/>
    </location>
</feature>
<dbReference type="AlphaFoldDB" id="A0A9W5WUD2"/>
<feature type="region of interest" description="Disordered" evidence="1">
    <location>
        <begin position="39"/>
        <end position="81"/>
    </location>
</feature>
<organism evidence="2 3">
    <name type="scientific">Babesia ovis</name>
    <dbReference type="NCBI Taxonomy" id="5869"/>
    <lineage>
        <taxon>Eukaryota</taxon>
        <taxon>Sar</taxon>
        <taxon>Alveolata</taxon>
        <taxon>Apicomplexa</taxon>
        <taxon>Aconoidasida</taxon>
        <taxon>Piroplasmida</taxon>
        <taxon>Babesiidae</taxon>
        <taxon>Babesia</taxon>
    </lineage>
</organism>
<dbReference type="EMBL" id="BLIY01000003">
    <property type="protein sequence ID" value="GFE53097.1"/>
    <property type="molecule type" value="Genomic_DNA"/>
</dbReference>
<name>A0A9W5WUD2_BABOV</name>
<feature type="compositionally biased region" description="Polar residues" evidence="1">
    <location>
        <begin position="39"/>
        <end position="54"/>
    </location>
</feature>
<evidence type="ECO:0000313" key="3">
    <source>
        <dbReference type="Proteomes" id="UP001057455"/>
    </source>
</evidence>